<keyword evidence="2" id="KW-0812">Transmembrane</keyword>
<sequence>MTMTSTTSVASSGTSSPAASSLLRSKSAPGKIQTSEDSDVAVRQDNFLSRTILAPILFLSFIFSLAIVDRKRSLEEDRRHGTLSKRRRLLYFSLYWRIPSSPDGEHPSHSNGGGSGTSSRRGSSDSGGSMREDFSGDKDKHGHVADIMTLAEKQKEARSLSAEAFSIQNRVMLGMGVFSIGFGLLCWVTYLKVKALLGFV</sequence>
<evidence type="ECO:0000256" key="1">
    <source>
        <dbReference type="SAM" id="MobiDB-lite"/>
    </source>
</evidence>
<feature type="region of interest" description="Disordered" evidence="1">
    <location>
        <begin position="1"/>
        <end position="40"/>
    </location>
</feature>
<evidence type="ECO:0000313" key="3">
    <source>
        <dbReference type="EMBL" id="KAK6538175.1"/>
    </source>
</evidence>
<keyword evidence="2" id="KW-1133">Transmembrane helix</keyword>
<feature type="compositionally biased region" description="Basic and acidic residues" evidence="1">
    <location>
        <begin position="130"/>
        <end position="140"/>
    </location>
</feature>
<organism evidence="3 4">
    <name type="scientific">Orbilia ellipsospora</name>
    <dbReference type="NCBI Taxonomy" id="2528407"/>
    <lineage>
        <taxon>Eukaryota</taxon>
        <taxon>Fungi</taxon>
        <taxon>Dikarya</taxon>
        <taxon>Ascomycota</taxon>
        <taxon>Pezizomycotina</taxon>
        <taxon>Orbiliomycetes</taxon>
        <taxon>Orbiliales</taxon>
        <taxon>Orbiliaceae</taxon>
        <taxon>Orbilia</taxon>
    </lineage>
</organism>
<dbReference type="AlphaFoldDB" id="A0AAV9X7X7"/>
<keyword evidence="4" id="KW-1185">Reference proteome</keyword>
<evidence type="ECO:0000256" key="2">
    <source>
        <dbReference type="SAM" id="Phobius"/>
    </source>
</evidence>
<feature type="transmembrane region" description="Helical" evidence="2">
    <location>
        <begin position="171"/>
        <end position="190"/>
    </location>
</feature>
<evidence type="ECO:0000313" key="4">
    <source>
        <dbReference type="Proteomes" id="UP001365542"/>
    </source>
</evidence>
<feature type="transmembrane region" description="Helical" evidence="2">
    <location>
        <begin position="47"/>
        <end position="68"/>
    </location>
</feature>
<dbReference type="EMBL" id="JAVHJO010000008">
    <property type="protein sequence ID" value="KAK6538175.1"/>
    <property type="molecule type" value="Genomic_DNA"/>
</dbReference>
<gene>
    <name evidence="3" type="ORF">TWF694_011057</name>
</gene>
<name>A0AAV9X7X7_9PEZI</name>
<feature type="compositionally biased region" description="Low complexity" evidence="1">
    <location>
        <begin position="117"/>
        <end position="129"/>
    </location>
</feature>
<reference evidence="3 4" key="1">
    <citation type="submission" date="2019-10" db="EMBL/GenBank/DDBJ databases">
        <authorList>
            <person name="Palmer J.M."/>
        </authorList>
    </citation>
    <scope>NUCLEOTIDE SEQUENCE [LARGE SCALE GENOMIC DNA]</scope>
    <source>
        <strain evidence="3 4">TWF694</strain>
    </source>
</reference>
<keyword evidence="2" id="KW-0472">Membrane</keyword>
<proteinExistence type="predicted"/>
<accession>A0AAV9X7X7</accession>
<comment type="caution">
    <text evidence="3">The sequence shown here is derived from an EMBL/GenBank/DDBJ whole genome shotgun (WGS) entry which is preliminary data.</text>
</comment>
<feature type="region of interest" description="Disordered" evidence="1">
    <location>
        <begin position="102"/>
        <end position="140"/>
    </location>
</feature>
<protein>
    <submittedName>
        <fullName evidence="3">Uncharacterized protein</fullName>
    </submittedName>
</protein>
<dbReference type="Proteomes" id="UP001365542">
    <property type="component" value="Unassembled WGS sequence"/>
</dbReference>
<feature type="compositionally biased region" description="Low complexity" evidence="1">
    <location>
        <begin position="1"/>
        <end position="21"/>
    </location>
</feature>